<gene>
    <name evidence="1" type="ordered locus">Bresu_1234</name>
</gene>
<proteinExistence type="predicted"/>
<reference evidence="2" key="1">
    <citation type="journal article" date="2011" name="J. Bacteriol.">
        <title>Genome sequences of eight morphologically diverse alphaproteobacteria.</title>
        <authorList>
            <consortium name="US DOE Joint Genome Institute"/>
            <person name="Brown P.J."/>
            <person name="Kysela D.T."/>
            <person name="Buechlein A."/>
            <person name="Hemmerich C."/>
            <person name="Brun Y.V."/>
        </authorList>
    </citation>
    <scope>NUCLEOTIDE SEQUENCE [LARGE SCALE GENOMIC DNA]</scope>
    <source>
        <strain evidence="2">ATCC 15264 / DSM 4735 / LMG 14903 / NBRC 16000 / CB 81</strain>
    </source>
</reference>
<dbReference type="STRING" id="633149.Bresu_1234"/>
<dbReference type="EMBL" id="CP002102">
    <property type="protein sequence ID" value="ADL00546.1"/>
    <property type="molecule type" value="Genomic_DNA"/>
</dbReference>
<dbReference type="RefSeq" id="WP_013268649.1">
    <property type="nucleotide sequence ID" value="NC_014375.1"/>
</dbReference>
<dbReference type="InParanoid" id="D9QF61"/>
<keyword evidence="2" id="KW-1185">Reference proteome</keyword>
<accession>D9QF61</accession>
<dbReference type="KEGG" id="bsb:Bresu_1234"/>
<dbReference type="BioCyc" id="BSUB633149:G1GM8-1230-MONOMER"/>
<sequence>MLKLTCILIAAGGLLLAYWGLDARFHLGHRLRKWRHRRFWRQRNAREQRHRKLAPRAPD</sequence>
<dbReference type="AlphaFoldDB" id="D9QF61"/>
<organism evidence="1 2">
    <name type="scientific">Brevundimonas subvibrioides (strain ATCC 15264 / DSM 4735 / LMG 14903 / NBRC 16000 / CB 81)</name>
    <name type="common">Caulobacter subvibrioides</name>
    <dbReference type="NCBI Taxonomy" id="633149"/>
    <lineage>
        <taxon>Bacteria</taxon>
        <taxon>Pseudomonadati</taxon>
        <taxon>Pseudomonadota</taxon>
        <taxon>Alphaproteobacteria</taxon>
        <taxon>Caulobacterales</taxon>
        <taxon>Caulobacteraceae</taxon>
        <taxon>Brevundimonas</taxon>
    </lineage>
</organism>
<evidence type="ECO:0000313" key="1">
    <source>
        <dbReference type="EMBL" id="ADL00546.1"/>
    </source>
</evidence>
<dbReference type="Proteomes" id="UP000002696">
    <property type="component" value="Chromosome"/>
</dbReference>
<dbReference type="HOGENOM" id="CLU_2951251_0_0_5"/>
<name>D9QF61_BRESC</name>
<protein>
    <submittedName>
        <fullName evidence="1">Uncharacterized protein</fullName>
    </submittedName>
</protein>
<evidence type="ECO:0000313" key="2">
    <source>
        <dbReference type="Proteomes" id="UP000002696"/>
    </source>
</evidence>